<dbReference type="InterPro" id="IPR036736">
    <property type="entry name" value="ACP-like_sf"/>
</dbReference>
<dbReference type="PROSITE" id="PS00455">
    <property type="entry name" value="AMP_BINDING"/>
    <property type="match status" value="1"/>
</dbReference>
<dbReference type="InterPro" id="IPR020806">
    <property type="entry name" value="PKS_PP-bd"/>
</dbReference>
<dbReference type="GO" id="GO:0043041">
    <property type="term" value="P:amino acid activation for nonribosomal peptide biosynthetic process"/>
    <property type="evidence" value="ECO:0007669"/>
    <property type="project" value="TreeGrafter"/>
</dbReference>
<dbReference type="Gene3D" id="3.30.559.10">
    <property type="entry name" value="Chloramphenicol acetyltransferase-like domain"/>
    <property type="match status" value="1"/>
</dbReference>
<keyword evidence="4" id="KW-0597">Phosphoprotein</keyword>
<dbReference type="Proteomes" id="UP000015344">
    <property type="component" value="Unassembled WGS sequence"/>
</dbReference>
<keyword evidence="3" id="KW-0596">Phosphopantetheine</keyword>
<dbReference type="GO" id="GO:0009239">
    <property type="term" value="P:enterobactin biosynthetic process"/>
    <property type="evidence" value="ECO:0007669"/>
    <property type="project" value="TreeGrafter"/>
</dbReference>
<comment type="caution">
    <text evidence="9">The sequence shown here is derived from an EMBL/GenBank/DDBJ whole genome shotgun (WGS) entry which is preliminary data.</text>
</comment>
<protein>
    <submittedName>
        <fullName evidence="9">SrfAA</fullName>
    </submittedName>
</protein>
<proteinExistence type="inferred from homology"/>
<dbReference type="GO" id="GO:0005829">
    <property type="term" value="C:cytosol"/>
    <property type="evidence" value="ECO:0007669"/>
    <property type="project" value="TreeGrafter"/>
</dbReference>
<comment type="similarity">
    <text evidence="2">Belongs to the ATP-dependent AMP-binding enzyme family.</text>
</comment>
<dbReference type="EMBL" id="ATMT01000056">
    <property type="protein sequence ID" value="EPY06301.1"/>
    <property type="molecule type" value="Genomic_DNA"/>
</dbReference>
<dbReference type="NCBIfam" id="TIGR01733">
    <property type="entry name" value="AA-adenyl-dom"/>
    <property type="match status" value="1"/>
</dbReference>
<dbReference type="Gene3D" id="3.30.300.30">
    <property type="match status" value="1"/>
</dbReference>
<dbReference type="GO" id="GO:0009366">
    <property type="term" value="C:enterobactin synthetase complex"/>
    <property type="evidence" value="ECO:0007669"/>
    <property type="project" value="TreeGrafter"/>
</dbReference>
<evidence type="ECO:0000259" key="8">
    <source>
        <dbReference type="PROSITE" id="PS50075"/>
    </source>
</evidence>
<dbReference type="CDD" id="cd05930">
    <property type="entry name" value="A_NRPS"/>
    <property type="match status" value="1"/>
</dbReference>
<dbReference type="InterPro" id="IPR025110">
    <property type="entry name" value="AMP-bd_C"/>
</dbReference>
<accession>S9TVJ5</accession>
<dbReference type="SUPFAM" id="SSF52777">
    <property type="entry name" value="CoA-dependent acyltransferases"/>
    <property type="match status" value="2"/>
</dbReference>
<dbReference type="SUPFAM" id="SSF47336">
    <property type="entry name" value="ACP-like"/>
    <property type="match status" value="1"/>
</dbReference>
<dbReference type="eggNOG" id="COG1020">
    <property type="taxonomic scope" value="Bacteria"/>
</dbReference>
<keyword evidence="7" id="KW-0511">Multifunctional enzyme</keyword>
<dbReference type="InterPro" id="IPR020845">
    <property type="entry name" value="AMP-binding_CS"/>
</dbReference>
<dbReference type="PRINTS" id="PR00154">
    <property type="entry name" value="AMPBINDING"/>
</dbReference>
<name>S9TVJ5_PAEAL</name>
<dbReference type="Pfam" id="PF00668">
    <property type="entry name" value="Condensation"/>
    <property type="match status" value="1"/>
</dbReference>
<dbReference type="RefSeq" id="WP_021260578.1">
    <property type="nucleotide sequence ID" value="NZ_ATMT01000056.1"/>
</dbReference>
<comment type="cofactor">
    <cofactor evidence="1">
        <name>pantetheine 4'-phosphate</name>
        <dbReference type="ChEBI" id="CHEBI:47942"/>
    </cofactor>
</comment>
<dbReference type="InterPro" id="IPR023213">
    <property type="entry name" value="CAT-like_dom_sf"/>
</dbReference>
<dbReference type="GO" id="GO:0031177">
    <property type="term" value="F:phosphopantetheine binding"/>
    <property type="evidence" value="ECO:0007669"/>
    <property type="project" value="InterPro"/>
</dbReference>
<dbReference type="InterPro" id="IPR009081">
    <property type="entry name" value="PP-bd_ACP"/>
</dbReference>
<evidence type="ECO:0000256" key="7">
    <source>
        <dbReference type="ARBA" id="ARBA00023268"/>
    </source>
</evidence>
<dbReference type="FunFam" id="3.40.50.12780:FF:000012">
    <property type="entry name" value="Non-ribosomal peptide synthetase"/>
    <property type="match status" value="1"/>
</dbReference>
<dbReference type="AlphaFoldDB" id="S9TVJ5"/>
<evidence type="ECO:0000256" key="4">
    <source>
        <dbReference type="ARBA" id="ARBA00022553"/>
    </source>
</evidence>
<dbReference type="InterPro" id="IPR045851">
    <property type="entry name" value="AMP-bd_C_sf"/>
</dbReference>
<dbReference type="PANTHER" id="PTHR45527">
    <property type="entry name" value="NONRIBOSOMAL PEPTIDE SYNTHETASE"/>
    <property type="match status" value="1"/>
</dbReference>
<dbReference type="GO" id="GO:0008610">
    <property type="term" value="P:lipid biosynthetic process"/>
    <property type="evidence" value="ECO:0007669"/>
    <property type="project" value="UniProtKB-ARBA"/>
</dbReference>
<dbReference type="InterPro" id="IPR020459">
    <property type="entry name" value="AMP-binding"/>
</dbReference>
<dbReference type="InterPro" id="IPR010071">
    <property type="entry name" value="AA_adenyl_dom"/>
</dbReference>
<evidence type="ECO:0000313" key="10">
    <source>
        <dbReference type="Proteomes" id="UP000015344"/>
    </source>
</evidence>
<dbReference type="Pfam" id="PF00501">
    <property type="entry name" value="AMP-binding"/>
    <property type="match status" value="1"/>
</dbReference>
<evidence type="ECO:0000256" key="2">
    <source>
        <dbReference type="ARBA" id="ARBA00006432"/>
    </source>
</evidence>
<evidence type="ECO:0000256" key="1">
    <source>
        <dbReference type="ARBA" id="ARBA00001957"/>
    </source>
</evidence>
<dbReference type="Gene3D" id="3.30.559.30">
    <property type="entry name" value="Nonribosomal peptide synthetase, condensation domain"/>
    <property type="match status" value="1"/>
</dbReference>
<dbReference type="PROSITE" id="PS50075">
    <property type="entry name" value="CARRIER"/>
    <property type="match status" value="1"/>
</dbReference>
<dbReference type="Pfam" id="PF00550">
    <property type="entry name" value="PP-binding"/>
    <property type="match status" value="1"/>
</dbReference>
<dbReference type="Pfam" id="PF13193">
    <property type="entry name" value="AMP-binding_C"/>
    <property type="match status" value="1"/>
</dbReference>
<evidence type="ECO:0000256" key="3">
    <source>
        <dbReference type="ARBA" id="ARBA00022450"/>
    </source>
</evidence>
<dbReference type="PATRIC" id="fig|1117108.3.peg.3372"/>
<feature type="domain" description="Carrier" evidence="8">
    <location>
        <begin position="996"/>
        <end position="1071"/>
    </location>
</feature>
<dbReference type="GO" id="GO:0047527">
    <property type="term" value="F:2,3-dihydroxybenzoate-serine ligase activity"/>
    <property type="evidence" value="ECO:0007669"/>
    <property type="project" value="TreeGrafter"/>
</dbReference>
<dbReference type="SUPFAM" id="SSF56801">
    <property type="entry name" value="Acetyl-CoA synthetase-like"/>
    <property type="match status" value="1"/>
</dbReference>
<dbReference type="Gene3D" id="1.10.1200.10">
    <property type="entry name" value="ACP-like"/>
    <property type="match status" value="1"/>
</dbReference>
<dbReference type="PANTHER" id="PTHR45527:SF1">
    <property type="entry name" value="FATTY ACID SYNTHASE"/>
    <property type="match status" value="1"/>
</dbReference>
<gene>
    <name evidence="9" type="ORF">PAALTS15_16336</name>
</gene>
<organism evidence="9 10">
    <name type="scientific">Paenibacillus alvei TS-15</name>
    <dbReference type="NCBI Taxonomy" id="1117108"/>
    <lineage>
        <taxon>Bacteria</taxon>
        <taxon>Bacillati</taxon>
        <taxon>Bacillota</taxon>
        <taxon>Bacilli</taxon>
        <taxon>Bacillales</taxon>
        <taxon>Paenibacillaceae</taxon>
        <taxon>Paenibacillus</taxon>
    </lineage>
</organism>
<evidence type="ECO:0000256" key="5">
    <source>
        <dbReference type="ARBA" id="ARBA00022737"/>
    </source>
</evidence>
<dbReference type="Gene3D" id="3.40.50.12780">
    <property type="entry name" value="N-terminal domain of ligase-like"/>
    <property type="match status" value="1"/>
</dbReference>
<reference evidence="9 10" key="1">
    <citation type="submission" date="2013-05" db="EMBL/GenBank/DDBJ databases">
        <authorList>
            <person name="Strain E.A."/>
            <person name="Brown E."/>
            <person name="Allard M.W."/>
            <person name="Luo Y.L."/>
        </authorList>
    </citation>
    <scope>NUCLEOTIDE SEQUENCE [LARGE SCALE GENOMIC DNA]</scope>
    <source>
        <strain evidence="9 10">TS-15</strain>
    </source>
</reference>
<sequence>MSMDLTDTYPLTNAQQRIWFMQQMYPESSLMNIGISIKFLSPVQPDLLKQAILRFISENNSTRLLLTTSHADCRGYPRQFVAQTASPHVRMIDVRSEPDPVHKARNWIQANLRKLFEWEKEPLVQFSVLQISSSELWLHLKAHHVIADGAALIYAGRDIIDLYLNFSKGLNRPFQNRPTYLEAAVRETDYIASERYAQDSRYWQEHFQSVTEPVFARTKSVHSCSESGRWETVIEGEWRERVERFCNEIGISPYLCFLTAMYAYLYRMTGKRENTIGNITGNRTHPRDKATFGMFANTIAFRYEIDPMQGFADCCRVLAREYARMLRHQKYPFQHLVSRIRERNPDVVRLFDIGIEYQTMDGGVEEHIRYETEPHFSGYIEEEVIVHIKDFGELKQYRVELEYKRSLFEDSEMNDWGGRFIRMLEEAISNPIMPIANWPLLTDAERHQILIEFNDSDRDYRIDETVVELFREQVQRSPEAVALEFGEEHITYRELANESAQLAMSLQGIERESIVALMLPRGIDLIVGMMAVLTAGGAYLPIDPYYPEERIRYMLQDSGACVVLTHDTIVSSMSFVGDFAPSLIHIGSREKTRILEGGLMADTALSVLPIPKPDVKADLNVDPVLAPSSADLAYIIYTSGSTGQPKGVLIEHRSLSNLILAIGELLELSERTRMLQFASCSFDASVAEIFPVLCHGGTLVLERREVLQPGESLLNCMRSSEVNTAILSPSLLALLSHFPNASNSLPMLATLVTAGEACPPDVAVEWGEGRKLINGYGPSEAAVWVTYSVFTGRVPLDIGRPIGNKKVYILDENKKPVPIGVTGDIHVGGIGIARGYLNRPKMTTERFIEIDLGLLGSAPARLYRTGDLARYLPDGSIEYVGRADSQVKLRGYRIELEEIEHVLFMHPQVKQAAVIIREDVHTGGTILAAFVLPAGSDELRKEDLRNFMLAKLPRYMVPQQFCLLDRLPLTPSGKVDLRQLRHMKLEESPNSVPLEMPHNKTELILSEIWKDALGSTSVQPDVHFFDLGGDSIRLLYMHGRIREMLDVSITVMDLFRFTTIRMLASYLVEKQIHTNREEQSGANLSHKQVSAYRADAFLRQKRLRGRGR</sequence>
<evidence type="ECO:0000313" key="9">
    <source>
        <dbReference type="EMBL" id="EPY06301.1"/>
    </source>
</evidence>
<dbReference type="FunFam" id="3.40.50.980:FF:000001">
    <property type="entry name" value="Non-ribosomal peptide synthetase"/>
    <property type="match status" value="1"/>
</dbReference>
<evidence type="ECO:0000256" key="6">
    <source>
        <dbReference type="ARBA" id="ARBA00023194"/>
    </source>
</evidence>
<keyword evidence="5" id="KW-0677">Repeat</keyword>
<dbReference type="InterPro" id="IPR000873">
    <property type="entry name" value="AMP-dep_synth/lig_dom"/>
</dbReference>
<keyword evidence="6" id="KW-0045">Antibiotic biosynthesis</keyword>
<dbReference type="SMART" id="SM00823">
    <property type="entry name" value="PKS_PP"/>
    <property type="match status" value="1"/>
</dbReference>
<dbReference type="InterPro" id="IPR042099">
    <property type="entry name" value="ANL_N_sf"/>
</dbReference>
<dbReference type="InterPro" id="IPR001242">
    <property type="entry name" value="Condensation_dom"/>
</dbReference>